<organism evidence="2 3">
    <name type="scientific">Allacma fusca</name>
    <dbReference type="NCBI Taxonomy" id="39272"/>
    <lineage>
        <taxon>Eukaryota</taxon>
        <taxon>Metazoa</taxon>
        <taxon>Ecdysozoa</taxon>
        <taxon>Arthropoda</taxon>
        <taxon>Hexapoda</taxon>
        <taxon>Collembola</taxon>
        <taxon>Symphypleona</taxon>
        <taxon>Sminthuridae</taxon>
        <taxon>Allacma</taxon>
    </lineage>
</organism>
<feature type="compositionally biased region" description="Polar residues" evidence="1">
    <location>
        <begin position="54"/>
        <end position="70"/>
    </location>
</feature>
<sequence length="70" mass="7806">MTLGTRDRSQKIETDITTSVFAKVGRVHGIRDDSKDEDSVDCDDDVGEKAEHVPQSSSHPLNWHWQSSAP</sequence>
<evidence type="ECO:0000313" key="2">
    <source>
        <dbReference type="EMBL" id="CAG7833812.1"/>
    </source>
</evidence>
<gene>
    <name evidence="2" type="ORF">AFUS01_LOCUS43392</name>
</gene>
<feature type="region of interest" description="Disordered" evidence="1">
    <location>
        <begin position="30"/>
        <end position="70"/>
    </location>
</feature>
<feature type="compositionally biased region" description="Acidic residues" evidence="1">
    <location>
        <begin position="35"/>
        <end position="46"/>
    </location>
</feature>
<comment type="caution">
    <text evidence="2">The sequence shown here is derived from an EMBL/GenBank/DDBJ whole genome shotgun (WGS) entry which is preliminary data.</text>
</comment>
<keyword evidence="3" id="KW-1185">Reference proteome</keyword>
<accession>A0A8J2LP50</accession>
<proteinExistence type="predicted"/>
<reference evidence="2" key="1">
    <citation type="submission" date="2021-06" db="EMBL/GenBank/DDBJ databases">
        <authorList>
            <person name="Hodson N. C."/>
            <person name="Mongue J. A."/>
            <person name="Jaron S. K."/>
        </authorList>
    </citation>
    <scope>NUCLEOTIDE SEQUENCE</scope>
</reference>
<name>A0A8J2LP50_9HEXA</name>
<evidence type="ECO:0000313" key="3">
    <source>
        <dbReference type="Proteomes" id="UP000708208"/>
    </source>
</evidence>
<dbReference type="EMBL" id="CAJVCH010570034">
    <property type="protein sequence ID" value="CAG7833812.1"/>
    <property type="molecule type" value="Genomic_DNA"/>
</dbReference>
<dbReference type="AlphaFoldDB" id="A0A8J2LP50"/>
<dbReference type="Proteomes" id="UP000708208">
    <property type="component" value="Unassembled WGS sequence"/>
</dbReference>
<evidence type="ECO:0000256" key="1">
    <source>
        <dbReference type="SAM" id="MobiDB-lite"/>
    </source>
</evidence>
<protein>
    <submittedName>
        <fullName evidence="2">Uncharacterized protein</fullName>
    </submittedName>
</protein>